<dbReference type="Pfam" id="PF00990">
    <property type="entry name" value="GGDEF"/>
    <property type="match status" value="1"/>
</dbReference>
<name>Q0A9M6_ALKEH</name>
<feature type="domain" description="PAS" evidence="2">
    <location>
        <begin position="406"/>
        <end position="450"/>
    </location>
</feature>
<dbReference type="InterPro" id="IPR029150">
    <property type="entry name" value="dCache_3"/>
</dbReference>
<dbReference type="NCBIfam" id="TIGR00229">
    <property type="entry name" value="sensory_box"/>
    <property type="match status" value="1"/>
</dbReference>
<evidence type="ECO:0000313" key="6">
    <source>
        <dbReference type="Proteomes" id="UP000001962"/>
    </source>
</evidence>
<dbReference type="InterPro" id="IPR043128">
    <property type="entry name" value="Rev_trsase/Diguanyl_cyclase"/>
</dbReference>
<evidence type="ECO:0000256" key="1">
    <source>
        <dbReference type="SAM" id="Coils"/>
    </source>
</evidence>
<gene>
    <name evidence="5" type="ordered locus">Mlg_1109</name>
</gene>
<dbReference type="CDD" id="cd00130">
    <property type="entry name" value="PAS"/>
    <property type="match status" value="1"/>
</dbReference>
<dbReference type="Pfam" id="PF14827">
    <property type="entry name" value="dCache_3"/>
    <property type="match status" value="1"/>
</dbReference>
<dbReference type="Gene3D" id="3.20.20.450">
    <property type="entry name" value="EAL domain"/>
    <property type="match status" value="1"/>
</dbReference>
<evidence type="ECO:0000259" key="2">
    <source>
        <dbReference type="PROSITE" id="PS50112"/>
    </source>
</evidence>
<proteinExistence type="predicted"/>
<dbReference type="Gene3D" id="3.30.70.270">
    <property type="match status" value="1"/>
</dbReference>
<dbReference type="PROSITE" id="PS50883">
    <property type="entry name" value="EAL"/>
    <property type="match status" value="1"/>
</dbReference>
<dbReference type="PROSITE" id="PS50887">
    <property type="entry name" value="GGDEF"/>
    <property type="match status" value="1"/>
</dbReference>
<feature type="domain" description="EAL" evidence="3">
    <location>
        <begin position="695"/>
        <end position="942"/>
    </location>
</feature>
<protein>
    <submittedName>
        <fullName evidence="5">Diguanylate cyclase/phosphodiesterase with PAS/PAC sensor(S)</fullName>
    </submittedName>
</protein>
<dbReference type="PROSITE" id="PS50112">
    <property type="entry name" value="PAS"/>
    <property type="match status" value="1"/>
</dbReference>
<dbReference type="PANTHER" id="PTHR44757">
    <property type="entry name" value="DIGUANYLATE CYCLASE DGCP"/>
    <property type="match status" value="1"/>
</dbReference>
<dbReference type="Pfam" id="PF00563">
    <property type="entry name" value="EAL"/>
    <property type="match status" value="1"/>
</dbReference>
<dbReference type="CDD" id="cd01949">
    <property type="entry name" value="GGDEF"/>
    <property type="match status" value="1"/>
</dbReference>
<dbReference type="NCBIfam" id="TIGR00254">
    <property type="entry name" value="GGDEF"/>
    <property type="match status" value="1"/>
</dbReference>
<feature type="coiled-coil region" evidence="1">
    <location>
        <begin position="368"/>
        <end position="402"/>
    </location>
</feature>
<dbReference type="InterPro" id="IPR000014">
    <property type="entry name" value="PAS"/>
</dbReference>
<dbReference type="EMBL" id="CP000453">
    <property type="protein sequence ID" value="ABI56461.1"/>
    <property type="molecule type" value="Genomic_DNA"/>
</dbReference>
<dbReference type="SUPFAM" id="SSF55073">
    <property type="entry name" value="Nucleotide cyclase"/>
    <property type="match status" value="1"/>
</dbReference>
<dbReference type="InterPro" id="IPR035965">
    <property type="entry name" value="PAS-like_dom_sf"/>
</dbReference>
<dbReference type="HOGENOM" id="CLU_000445_70_44_6"/>
<dbReference type="InterPro" id="IPR000160">
    <property type="entry name" value="GGDEF_dom"/>
</dbReference>
<evidence type="ECO:0000259" key="4">
    <source>
        <dbReference type="PROSITE" id="PS50887"/>
    </source>
</evidence>
<evidence type="ECO:0000313" key="5">
    <source>
        <dbReference type="EMBL" id="ABI56461.1"/>
    </source>
</evidence>
<organism evidence="5 6">
    <name type="scientific">Alkalilimnicola ehrlichii (strain ATCC BAA-1101 / DSM 17681 / MLHE-1)</name>
    <dbReference type="NCBI Taxonomy" id="187272"/>
    <lineage>
        <taxon>Bacteria</taxon>
        <taxon>Pseudomonadati</taxon>
        <taxon>Pseudomonadota</taxon>
        <taxon>Gammaproteobacteria</taxon>
        <taxon>Chromatiales</taxon>
        <taxon>Ectothiorhodospiraceae</taxon>
        <taxon>Alkalilimnicola</taxon>
    </lineage>
</organism>
<keyword evidence="6" id="KW-1185">Reference proteome</keyword>
<dbReference type="InterPro" id="IPR035919">
    <property type="entry name" value="EAL_sf"/>
</dbReference>
<sequence>MRMSETGTARRRLRLGLTWRVIALTSLVLVGLAALVTAHGHGTLERQFQEAREAHQARQHREIRLALERSAEGLRELAALVASAPELARAVQAGDSEGAHRALDGQWPTLQLEAGVERIGVYAPDGTQVAARGGRPAVAPEGIERWLHQVRLDDRPLTALICQAGCRQFSVVPMLVAGETAGMVMLSRSLVDLTRQLHDVSGSDVALLLRGDTMVDQAGDIPRLPEWDAHLLALTRSEVTLPWLQALASEVSMEALVSAPRQIAIDGRELEINAVTLAEHEAPGGSGYLLLITDITRQLDVIQWHTRNLFFMGLAGWLVAEAILLLILWRPMLRLRRLAQVLPGLAEGGFQRARTAIPVGRPRLADEIDLLETTTLGLADQLEALEREVRRRREQVVSQLRALGRERDFVSSLLDTARVLIVSQDAEGRITLINDYAQAALGRREDELVGAHFDAVFPGLVPIGRNSGLPREEERPLHSPGRGERIVAWYHAPLAAEEGRPAGRISVGLDITERKAAEARLIWLAQRDPLTELYNRRYFQEALDRALAKGVHGAVLLMDLDQFRDVNELSGHHAGDELLRLVAGTLLDHLEHRGVIARLGGDEFALLLEETDADAAVSVAQYMVKLLEDLGLSIGERRHRVSASIGIVLFPEHGETPTDLMASADVAMYKAKETGVQRWHLLHALDHAKGELQERVYWVEQLHQALQGDAFELMVQPIVRLRDRSVRHYEVLVRMRDPSGELLLPGRFIPFAEHSGQIVQLDRWVLRAALKVLRRVQSQGIGLAVNLSGQSLHDDGLTTFLADELRASGADPEHLILEITETAAVTDFSTARGVLEGIRALGCQTALDDFGVGFSSFHYLGQLPVDYIKIDGSFIRSLPHNEDSRIIVRAIADIAAGFGKAAIAEFVDQEVLVPMLRDYGIAYGQGYHLGRPVPVEEAFGPA</sequence>
<dbReference type="InterPro" id="IPR013656">
    <property type="entry name" value="PAS_4"/>
</dbReference>
<dbReference type="SMART" id="SM00267">
    <property type="entry name" value="GGDEF"/>
    <property type="match status" value="1"/>
</dbReference>
<dbReference type="SMART" id="SM00052">
    <property type="entry name" value="EAL"/>
    <property type="match status" value="1"/>
</dbReference>
<dbReference type="eggNOG" id="COG3829">
    <property type="taxonomic scope" value="Bacteria"/>
</dbReference>
<dbReference type="SUPFAM" id="SSF55785">
    <property type="entry name" value="PYP-like sensor domain (PAS domain)"/>
    <property type="match status" value="1"/>
</dbReference>
<reference evidence="6" key="1">
    <citation type="submission" date="2006-08" db="EMBL/GenBank/DDBJ databases">
        <title>Complete sequence of Alkalilimnicola ehrilichei MLHE-1.</title>
        <authorList>
            <person name="Copeland A."/>
            <person name="Lucas S."/>
            <person name="Lapidus A."/>
            <person name="Barry K."/>
            <person name="Detter J.C."/>
            <person name="Glavina del Rio T."/>
            <person name="Hammon N."/>
            <person name="Israni S."/>
            <person name="Dalin E."/>
            <person name="Tice H."/>
            <person name="Pitluck S."/>
            <person name="Sims D."/>
            <person name="Brettin T."/>
            <person name="Bruce D."/>
            <person name="Han C."/>
            <person name="Tapia R."/>
            <person name="Gilna P."/>
            <person name="Schmutz J."/>
            <person name="Larimer F."/>
            <person name="Land M."/>
            <person name="Hauser L."/>
            <person name="Kyrpides N."/>
            <person name="Mikhailova N."/>
            <person name="Oremland R.S."/>
            <person name="Hoeft S.E."/>
            <person name="Switzer-Blum J."/>
            <person name="Kulp T."/>
            <person name="King G."/>
            <person name="Tabita R."/>
            <person name="Witte B."/>
            <person name="Santini J.M."/>
            <person name="Basu P."/>
            <person name="Hollibaugh J.T."/>
            <person name="Xie G."/>
            <person name="Stolz J.F."/>
            <person name="Richardson P."/>
        </authorList>
    </citation>
    <scope>NUCLEOTIDE SEQUENCE [LARGE SCALE GENOMIC DNA]</scope>
    <source>
        <strain evidence="6">ATCC BAA-1101 / DSM 17681 / MLHE-1</strain>
    </source>
</reference>
<dbReference type="SMART" id="SM00091">
    <property type="entry name" value="PAS"/>
    <property type="match status" value="1"/>
</dbReference>
<dbReference type="KEGG" id="aeh:Mlg_1109"/>
<dbReference type="InterPro" id="IPR052155">
    <property type="entry name" value="Biofilm_reg_signaling"/>
</dbReference>
<dbReference type="AlphaFoldDB" id="Q0A9M6"/>
<evidence type="ECO:0000259" key="3">
    <source>
        <dbReference type="PROSITE" id="PS50883"/>
    </source>
</evidence>
<dbReference type="InterPro" id="IPR029787">
    <property type="entry name" value="Nucleotide_cyclase"/>
</dbReference>
<dbReference type="InterPro" id="IPR001633">
    <property type="entry name" value="EAL_dom"/>
</dbReference>
<accession>Q0A9M6</accession>
<feature type="domain" description="GGDEF" evidence="4">
    <location>
        <begin position="551"/>
        <end position="684"/>
    </location>
</feature>
<dbReference type="SUPFAM" id="SSF141868">
    <property type="entry name" value="EAL domain-like"/>
    <property type="match status" value="1"/>
</dbReference>
<dbReference type="CDD" id="cd01948">
    <property type="entry name" value="EAL"/>
    <property type="match status" value="1"/>
</dbReference>
<dbReference type="PANTHER" id="PTHR44757:SF4">
    <property type="entry name" value="DIGUANYLATE CYCLASE DGCE-RELATED"/>
    <property type="match status" value="1"/>
</dbReference>
<dbReference type="Pfam" id="PF08448">
    <property type="entry name" value="PAS_4"/>
    <property type="match status" value="1"/>
</dbReference>
<dbReference type="Gene3D" id="3.30.450.20">
    <property type="entry name" value="PAS domain"/>
    <property type="match status" value="1"/>
</dbReference>
<dbReference type="eggNOG" id="COG5001">
    <property type="taxonomic scope" value="Bacteria"/>
</dbReference>
<keyword evidence="1" id="KW-0175">Coiled coil</keyword>
<dbReference type="Proteomes" id="UP000001962">
    <property type="component" value="Chromosome"/>
</dbReference>